<dbReference type="PANTHER" id="PTHR10845">
    <property type="entry name" value="REGULATOR OF G PROTEIN SIGNALING"/>
    <property type="match status" value="1"/>
</dbReference>
<dbReference type="OMA" id="FIFHMTH"/>
<reference evidence="3 4" key="1">
    <citation type="journal article" date="2010" name="Cell">
        <title>The genome of Naegleria gruberi illuminates early eukaryotic versatility.</title>
        <authorList>
            <person name="Fritz-Laylin L.K."/>
            <person name="Prochnik S.E."/>
            <person name="Ginger M.L."/>
            <person name="Dacks J.B."/>
            <person name="Carpenter M.L."/>
            <person name="Field M.C."/>
            <person name="Kuo A."/>
            <person name="Paredez A."/>
            <person name="Chapman J."/>
            <person name="Pham J."/>
            <person name="Shu S."/>
            <person name="Neupane R."/>
            <person name="Cipriano M."/>
            <person name="Mancuso J."/>
            <person name="Tu H."/>
            <person name="Salamov A."/>
            <person name="Lindquist E."/>
            <person name="Shapiro H."/>
            <person name="Lucas S."/>
            <person name="Grigoriev I.V."/>
            <person name="Cande W.Z."/>
            <person name="Fulton C."/>
            <person name="Rokhsar D.S."/>
            <person name="Dawson S.C."/>
        </authorList>
    </citation>
    <scope>NUCLEOTIDE SEQUENCE [LARGE SCALE GENOMIC DNA]</scope>
    <source>
        <strain evidence="3 4">NEG-M</strain>
    </source>
</reference>
<dbReference type="InterPro" id="IPR044926">
    <property type="entry name" value="RGS_subdomain_2"/>
</dbReference>
<name>D2VYX8_NAEGR</name>
<dbReference type="InterPro" id="IPR036390">
    <property type="entry name" value="WH_DNA-bd_sf"/>
</dbReference>
<dbReference type="Gene3D" id="1.10.167.10">
    <property type="entry name" value="Regulator of G-protein Signalling 4, domain 2"/>
    <property type="match status" value="1"/>
</dbReference>
<dbReference type="GeneID" id="8857920"/>
<dbReference type="PANTHER" id="PTHR10845:SF192">
    <property type="entry name" value="DOUBLE HIT, ISOFORM B"/>
    <property type="match status" value="1"/>
</dbReference>
<evidence type="ECO:0000313" key="4">
    <source>
        <dbReference type="Proteomes" id="UP000006671"/>
    </source>
</evidence>
<feature type="compositionally biased region" description="Polar residues" evidence="1">
    <location>
        <begin position="314"/>
        <end position="323"/>
    </location>
</feature>
<feature type="compositionally biased region" description="Low complexity" evidence="1">
    <location>
        <begin position="54"/>
        <end position="83"/>
    </location>
</feature>
<proteinExistence type="predicted"/>
<evidence type="ECO:0000259" key="2">
    <source>
        <dbReference type="PROSITE" id="PS50132"/>
    </source>
</evidence>
<evidence type="ECO:0000256" key="1">
    <source>
        <dbReference type="SAM" id="MobiDB-lite"/>
    </source>
</evidence>
<feature type="domain" description="RGS" evidence="2">
    <location>
        <begin position="419"/>
        <end position="542"/>
    </location>
</feature>
<dbReference type="InterPro" id="IPR016137">
    <property type="entry name" value="RGS"/>
</dbReference>
<feature type="region of interest" description="Disordered" evidence="1">
    <location>
        <begin position="299"/>
        <end position="323"/>
    </location>
</feature>
<sequence length="557" mass="64167">MHEEDPAQDSATNELSVVTKLTDLIDQSTSHHNCLVRFYEDFCGYLKDDDDSLFSSPNTSPKSSASNPLIVESPMTSPMTPLSPRKHSSNQLLKRKRNHLTSFVDFCLSKKVLSVEFIIDLAKQFHSEISVKDNRYLLKSFKESFTGKDSTLLISQIIKAETIVESNNGFGLSQSDEIRLFSQCFCQILLNYKFIFHMTHKKQFKDSNNSFYGLCKNLKQAESDFRNDYSAKIQTPSTPTSKLEANSSHSNSFRKSISLALSLNLKKVHESKEVKEAEESEDEYDEHELPIGYIRSARASTSSSSSSPIVDNLTPPNKSHSFNINRKSRRNTLMLNQLIIPKLNFNNLMNHESEINSAKSTVVEISEPFEIQFSVLNRNENPIPNSKDSDEELFESPRRFSFAKKTPSADLPSTSRRSSLSEFLRDTYMREQFKTFSKDEYSQENIIFYEEVLKFLNSIFLSEEEQRALALKLYQLFIPSTSVYQLNLPSKLLAKFKDEFDTDFDNVANVVLLYKEALTEIEHVMKDTYTRFKMGKEYQKYKLRMLNEDDGFTTSRY</sequence>
<dbReference type="SUPFAM" id="SSF46785">
    <property type="entry name" value="Winged helix' DNA-binding domain"/>
    <property type="match status" value="1"/>
</dbReference>
<dbReference type="SMART" id="SM00315">
    <property type="entry name" value="RGS"/>
    <property type="match status" value="1"/>
</dbReference>
<dbReference type="Gene3D" id="1.10.10.10">
    <property type="entry name" value="Winged helix-like DNA-binding domain superfamily/Winged helix DNA-binding domain"/>
    <property type="match status" value="1"/>
</dbReference>
<dbReference type="Pfam" id="PF00615">
    <property type="entry name" value="RGS"/>
    <property type="match status" value="1"/>
</dbReference>
<dbReference type="Proteomes" id="UP000006671">
    <property type="component" value="Unassembled WGS sequence"/>
</dbReference>
<dbReference type="InParanoid" id="D2VYX8"/>
<dbReference type="EMBL" id="GG738912">
    <property type="protein sequence ID" value="EFC38031.1"/>
    <property type="molecule type" value="Genomic_DNA"/>
</dbReference>
<feature type="region of interest" description="Disordered" evidence="1">
    <location>
        <begin position="54"/>
        <end position="91"/>
    </location>
</feature>
<accession>D2VYX8</accession>
<dbReference type="AlphaFoldDB" id="D2VYX8"/>
<dbReference type="RefSeq" id="XP_002670775.1">
    <property type="nucleotide sequence ID" value="XM_002670729.1"/>
</dbReference>
<evidence type="ECO:0000313" key="3">
    <source>
        <dbReference type="EMBL" id="EFC38031.1"/>
    </source>
</evidence>
<dbReference type="OrthoDB" id="10265653at2759"/>
<dbReference type="VEuPathDB" id="AmoebaDB:NAEGRDRAFT_74281"/>
<protein>
    <submittedName>
        <fullName evidence="3">Predicted protein</fullName>
    </submittedName>
</protein>
<keyword evidence="4" id="KW-1185">Reference proteome</keyword>
<dbReference type="SUPFAM" id="SSF48097">
    <property type="entry name" value="Regulator of G-protein signaling, RGS"/>
    <property type="match status" value="1"/>
</dbReference>
<dbReference type="InterPro" id="IPR036388">
    <property type="entry name" value="WH-like_DNA-bd_sf"/>
</dbReference>
<dbReference type="PROSITE" id="PS50132">
    <property type="entry name" value="RGS"/>
    <property type="match status" value="1"/>
</dbReference>
<dbReference type="CDD" id="cd04371">
    <property type="entry name" value="DEP"/>
    <property type="match status" value="1"/>
</dbReference>
<gene>
    <name evidence="3" type="ORF">NAEGRDRAFT_74281</name>
</gene>
<organism evidence="4">
    <name type="scientific">Naegleria gruberi</name>
    <name type="common">Amoeba</name>
    <dbReference type="NCBI Taxonomy" id="5762"/>
    <lineage>
        <taxon>Eukaryota</taxon>
        <taxon>Discoba</taxon>
        <taxon>Heterolobosea</taxon>
        <taxon>Tetramitia</taxon>
        <taxon>Eutetramitia</taxon>
        <taxon>Vahlkampfiidae</taxon>
        <taxon>Naegleria</taxon>
    </lineage>
</organism>
<dbReference type="KEGG" id="ngr:NAEGRDRAFT_74281"/>
<dbReference type="InterPro" id="IPR036305">
    <property type="entry name" value="RGS_sf"/>
</dbReference>